<dbReference type="SUPFAM" id="SSF54928">
    <property type="entry name" value="RNA-binding domain, RBD"/>
    <property type="match status" value="1"/>
</dbReference>
<dbReference type="GO" id="GO:0003723">
    <property type="term" value="F:RNA binding"/>
    <property type="evidence" value="ECO:0007669"/>
    <property type="project" value="UniProtKB-UniRule"/>
</dbReference>
<keyword evidence="2" id="KW-0479">Metal-binding</keyword>
<dbReference type="InterPro" id="IPR036875">
    <property type="entry name" value="Znf_CCHC_sf"/>
</dbReference>
<dbReference type="SUPFAM" id="SSF57756">
    <property type="entry name" value="Retrovirus zinc finger-like domains"/>
    <property type="match status" value="1"/>
</dbReference>
<name>A0AAW1QPK3_9CHLO</name>
<dbReference type="InterPro" id="IPR012677">
    <property type="entry name" value="Nucleotide-bd_a/b_plait_sf"/>
</dbReference>
<dbReference type="GO" id="GO:0005634">
    <property type="term" value="C:nucleus"/>
    <property type="evidence" value="ECO:0007669"/>
    <property type="project" value="UniProtKB-SubCell"/>
</dbReference>
<evidence type="ECO:0000259" key="10">
    <source>
        <dbReference type="PROSITE" id="PS50102"/>
    </source>
</evidence>
<keyword evidence="6" id="KW-0539">Nucleus</keyword>
<evidence type="ECO:0000259" key="11">
    <source>
        <dbReference type="PROSITE" id="PS50158"/>
    </source>
</evidence>
<dbReference type="PANTHER" id="PTHR23147">
    <property type="entry name" value="SERINE/ARGININE RICH SPLICING FACTOR"/>
    <property type="match status" value="1"/>
</dbReference>
<gene>
    <name evidence="12" type="ORF">WJX72_002269</name>
</gene>
<keyword evidence="8" id="KW-0694">RNA-binding</keyword>
<dbReference type="EMBL" id="JALJOR010000002">
    <property type="protein sequence ID" value="KAK9823369.1"/>
    <property type="molecule type" value="Genomic_DNA"/>
</dbReference>
<dbReference type="InterPro" id="IPR035979">
    <property type="entry name" value="RBD_domain_sf"/>
</dbReference>
<evidence type="ECO:0000256" key="6">
    <source>
        <dbReference type="ARBA" id="ARBA00023242"/>
    </source>
</evidence>
<evidence type="ECO:0000256" key="4">
    <source>
        <dbReference type="ARBA" id="ARBA00022833"/>
    </source>
</evidence>
<comment type="caution">
    <text evidence="12">The sequence shown here is derived from an EMBL/GenBank/DDBJ whole genome shotgun (WGS) entry which is preliminary data.</text>
</comment>
<evidence type="ECO:0000313" key="12">
    <source>
        <dbReference type="EMBL" id="KAK9823369.1"/>
    </source>
</evidence>
<dbReference type="GO" id="GO:0000398">
    <property type="term" value="P:mRNA splicing, via spliceosome"/>
    <property type="evidence" value="ECO:0007669"/>
    <property type="project" value="UniProtKB-ARBA"/>
</dbReference>
<comment type="subcellular location">
    <subcellularLocation>
        <location evidence="1">Nucleus</location>
    </subcellularLocation>
</comment>
<dbReference type="Pfam" id="PF00098">
    <property type="entry name" value="zf-CCHC"/>
    <property type="match status" value="1"/>
</dbReference>
<feature type="compositionally biased region" description="Basic and acidic residues" evidence="9">
    <location>
        <begin position="140"/>
        <end position="164"/>
    </location>
</feature>
<evidence type="ECO:0000256" key="9">
    <source>
        <dbReference type="SAM" id="MobiDB-lite"/>
    </source>
</evidence>
<dbReference type="Proteomes" id="UP001489004">
    <property type="component" value="Unassembled WGS sequence"/>
</dbReference>
<evidence type="ECO:0000256" key="1">
    <source>
        <dbReference type="ARBA" id="ARBA00004123"/>
    </source>
</evidence>
<dbReference type="InterPro" id="IPR050907">
    <property type="entry name" value="SRSF"/>
</dbReference>
<evidence type="ECO:0000256" key="3">
    <source>
        <dbReference type="ARBA" id="ARBA00022771"/>
    </source>
</evidence>
<dbReference type="Gene3D" id="4.10.60.10">
    <property type="entry name" value="Zinc finger, CCHC-type"/>
    <property type="match status" value="1"/>
</dbReference>
<evidence type="ECO:0000256" key="7">
    <source>
        <dbReference type="PROSITE-ProRule" id="PRU00047"/>
    </source>
</evidence>
<feature type="domain" description="CCHC-type" evidence="11">
    <location>
        <begin position="109"/>
        <end position="124"/>
    </location>
</feature>
<keyword evidence="4" id="KW-0862">Zinc</keyword>
<feature type="region of interest" description="Disordered" evidence="9">
    <location>
        <begin position="65"/>
        <end position="196"/>
    </location>
</feature>
<dbReference type="AlphaFoldDB" id="A0AAW1QPK3"/>
<feature type="domain" description="RRM" evidence="10">
    <location>
        <begin position="8"/>
        <end position="77"/>
    </location>
</feature>
<dbReference type="Gene3D" id="3.30.70.330">
    <property type="match status" value="1"/>
</dbReference>
<keyword evidence="5" id="KW-0508">mRNA splicing</keyword>
<feature type="compositionally biased region" description="Basic and acidic residues" evidence="9">
    <location>
        <begin position="65"/>
        <end position="82"/>
    </location>
</feature>
<dbReference type="SMART" id="SM00343">
    <property type="entry name" value="ZnF_C2HC"/>
    <property type="match status" value="1"/>
</dbReference>
<dbReference type="GO" id="GO:0008270">
    <property type="term" value="F:zinc ion binding"/>
    <property type="evidence" value="ECO:0007669"/>
    <property type="project" value="UniProtKB-KW"/>
</dbReference>
<dbReference type="Pfam" id="PF00076">
    <property type="entry name" value="RRM_1"/>
    <property type="match status" value="1"/>
</dbReference>
<keyword evidence="13" id="KW-1185">Reference proteome</keyword>
<proteinExistence type="predicted"/>
<feature type="compositionally biased region" description="Gly residues" evidence="9">
    <location>
        <begin position="86"/>
        <end position="104"/>
    </location>
</feature>
<dbReference type="PROSITE" id="PS50158">
    <property type="entry name" value="ZF_CCHC"/>
    <property type="match status" value="1"/>
</dbReference>
<reference evidence="12 13" key="1">
    <citation type="journal article" date="2024" name="Nat. Commun.">
        <title>Phylogenomics reveals the evolutionary origins of lichenization in chlorophyte algae.</title>
        <authorList>
            <person name="Puginier C."/>
            <person name="Libourel C."/>
            <person name="Otte J."/>
            <person name="Skaloud P."/>
            <person name="Haon M."/>
            <person name="Grisel S."/>
            <person name="Petersen M."/>
            <person name="Berrin J.G."/>
            <person name="Delaux P.M."/>
            <person name="Dal Grande F."/>
            <person name="Keller J."/>
        </authorList>
    </citation>
    <scope>NUCLEOTIDE SEQUENCE [LARGE SCALE GENOMIC DNA]</scope>
    <source>
        <strain evidence="12 13">SAG 2043</strain>
    </source>
</reference>
<sequence>MGDRNSASRLYVGGLDTRITERDLEDEFTKFGVLRSVWVARKPPGFAFVEFEDIRDAEDAMRKLDGHNGWRVEQSRKGERRPPPGGGGGGGYGDRGGGGYGGPPRGEMKCYECGELGHMARDCRAGRGGGGGGGGGGGSYRDRDDRGGRGRDDGYRAGGRDRSPPPRRRSPSYEPRDRRSPSYGKSASRSRSPRRD</sequence>
<keyword evidence="3 7" id="KW-0863">Zinc-finger</keyword>
<evidence type="ECO:0000256" key="8">
    <source>
        <dbReference type="PROSITE-ProRule" id="PRU00176"/>
    </source>
</evidence>
<evidence type="ECO:0000256" key="5">
    <source>
        <dbReference type="ARBA" id="ARBA00023187"/>
    </source>
</evidence>
<protein>
    <submittedName>
        <fullName evidence="12">Uncharacterized protein</fullName>
    </submittedName>
</protein>
<evidence type="ECO:0000313" key="13">
    <source>
        <dbReference type="Proteomes" id="UP001489004"/>
    </source>
</evidence>
<keyword evidence="5" id="KW-0507">mRNA processing</keyword>
<dbReference type="FunFam" id="3.30.70.330:FF:000214">
    <property type="entry name" value="Serine/arginine-rich splicing factor 7"/>
    <property type="match status" value="1"/>
</dbReference>
<dbReference type="SMART" id="SM00360">
    <property type="entry name" value="RRM"/>
    <property type="match status" value="1"/>
</dbReference>
<dbReference type="CDD" id="cd12373">
    <property type="entry name" value="RRM_SRSF3_like"/>
    <property type="match status" value="1"/>
</dbReference>
<dbReference type="PROSITE" id="PS50102">
    <property type="entry name" value="RRM"/>
    <property type="match status" value="1"/>
</dbReference>
<organism evidence="12 13">
    <name type="scientific">[Myrmecia] bisecta</name>
    <dbReference type="NCBI Taxonomy" id="41462"/>
    <lineage>
        <taxon>Eukaryota</taxon>
        <taxon>Viridiplantae</taxon>
        <taxon>Chlorophyta</taxon>
        <taxon>core chlorophytes</taxon>
        <taxon>Trebouxiophyceae</taxon>
        <taxon>Trebouxiales</taxon>
        <taxon>Trebouxiaceae</taxon>
        <taxon>Myrmecia</taxon>
    </lineage>
</organism>
<feature type="compositionally biased region" description="Gly residues" evidence="9">
    <location>
        <begin position="126"/>
        <end position="139"/>
    </location>
</feature>
<dbReference type="InterPro" id="IPR000504">
    <property type="entry name" value="RRM_dom"/>
</dbReference>
<evidence type="ECO:0000256" key="2">
    <source>
        <dbReference type="ARBA" id="ARBA00022723"/>
    </source>
</evidence>
<accession>A0AAW1QPK3</accession>
<dbReference type="InterPro" id="IPR001878">
    <property type="entry name" value="Znf_CCHC"/>
</dbReference>